<keyword evidence="2 6" id="KW-0699">rRNA-binding</keyword>
<dbReference type="STRING" id="1123285.SAMN05660235_01820"/>
<dbReference type="Gene3D" id="3.90.930.12">
    <property type="entry name" value="Ribosomal protein L6, alpha-beta domain"/>
    <property type="match status" value="2"/>
</dbReference>
<dbReference type="HAMAP" id="MF_01365_B">
    <property type="entry name" value="Ribosomal_uL6_B"/>
    <property type="match status" value="1"/>
</dbReference>
<dbReference type="Pfam" id="PF00347">
    <property type="entry name" value="Ribosomal_L6"/>
    <property type="match status" value="2"/>
</dbReference>
<dbReference type="GO" id="GO:0019843">
    <property type="term" value="F:rRNA binding"/>
    <property type="evidence" value="ECO:0007669"/>
    <property type="project" value="UniProtKB-UniRule"/>
</dbReference>
<evidence type="ECO:0000313" key="11">
    <source>
        <dbReference type="Proteomes" id="UP000243333"/>
    </source>
</evidence>
<evidence type="ECO:0000256" key="6">
    <source>
        <dbReference type="HAMAP-Rule" id="MF_01365"/>
    </source>
</evidence>
<dbReference type="PIRSF" id="PIRSF002162">
    <property type="entry name" value="Ribosomal_L6"/>
    <property type="match status" value="1"/>
</dbReference>
<evidence type="ECO:0000256" key="2">
    <source>
        <dbReference type="ARBA" id="ARBA00022730"/>
    </source>
</evidence>
<comment type="function">
    <text evidence="6 8">This protein binds to the 23S rRNA, and is important in its secondary structure. It is located near the subunit interface in the base of the L7/L12 stalk, and near the tRNA binding site of the peptidyltransferase center.</text>
</comment>
<reference evidence="11" key="1">
    <citation type="submission" date="2016-10" db="EMBL/GenBank/DDBJ databases">
        <authorList>
            <person name="Varghese N."/>
            <person name="Submissions S."/>
        </authorList>
    </citation>
    <scope>NUCLEOTIDE SEQUENCE [LARGE SCALE GENOMIC DNA]</scope>
    <source>
        <strain evidence="11">DSM 23256</strain>
    </source>
</reference>
<evidence type="ECO:0000256" key="4">
    <source>
        <dbReference type="ARBA" id="ARBA00022980"/>
    </source>
</evidence>
<gene>
    <name evidence="6" type="primary">rplF</name>
    <name evidence="10" type="ORF">SAMN05660235_01820</name>
</gene>
<sequence length="182" mass="19242">MSRIGRMPIAIPEGVTVKVDGNVVSVKGPKGELSRAVHKDMMVEVADGKVVVKRPSDEKEHKALHGLTRTLIANMVVGVSKGFSKTLEIAGVGYRAAKAGNKLSLTLGFSHPVEVVPPAGITIDVPAPNKIVVSGIDKEAVGALAAKIRAYREPEPYKGKGIKYEGEVIRRKMGKAGGKGKK</sequence>
<keyword evidence="5 6" id="KW-0687">Ribonucleoprotein</keyword>
<dbReference type="Proteomes" id="UP000243333">
    <property type="component" value="Unassembled WGS sequence"/>
</dbReference>
<evidence type="ECO:0000256" key="7">
    <source>
        <dbReference type="RuleBase" id="RU003869"/>
    </source>
</evidence>
<evidence type="ECO:0000256" key="5">
    <source>
        <dbReference type="ARBA" id="ARBA00023274"/>
    </source>
</evidence>
<evidence type="ECO:0000256" key="3">
    <source>
        <dbReference type="ARBA" id="ARBA00022884"/>
    </source>
</evidence>
<dbReference type="InterPro" id="IPR020040">
    <property type="entry name" value="Ribosomal_uL6_a/b-dom"/>
</dbReference>
<keyword evidence="4 6" id="KW-0689">Ribosomal protein</keyword>
<dbReference type="PRINTS" id="PR00059">
    <property type="entry name" value="RIBOSOMALL6"/>
</dbReference>
<feature type="domain" description="Large ribosomal subunit protein uL6 alpha-beta" evidence="9">
    <location>
        <begin position="91"/>
        <end position="164"/>
    </location>
</feature>
<evidence type="ECO:0000259" key="9">
    <source>
        <dbReference type="Pfam" id="PF00347"/>
    </source>
</evidence>
<dbReference type="FunFam" id="3.90.930.12:FF:000001">
    <property type="entry name" value="50S ribosomal protein L6"/>
    <property type="match status" value="1"/>
</dbReference>
<accession>A0A1G7LP15</accession>
<comment type="subunit">
    <text evidence="6">Part of the 50S ribosomal subunit.</text>
</comment>
<dbReference type="PROSITE" id="PS00525">
    <property type="entry name" value="RIBOSOMAL_L6_1"/>
    <property type="match status" value="1"/>
</dbReference>
<evidence type="ECO:0000256" key="1">
    <source>
        <dbReference type="ARBA" id="ARBA00009356"/>
    </source>
</evidence>
<dbReference type="PANTHER" id="PTHR11655:SF14">
    <property type="entry name" value="LARGE RIBOSOMAL SUBUNIT PROTEIN UL6M"/>
    <property type="match status" value="1"/>
</dbReference>
<comment type="similarity">
    <text evidence="1 6 7">Belongs to the universal ribosomal protein uL6 family.</text>
</comment>
<organism evidence="10 11">
    <name type="scientific">Sporolituus thermophilus DSM 23256</name>
    <dbReference type="NCBI Taxonomy" id="1123285"/>
    <lineage>
        <taxon>Bacteria</taxon>
        <taxon>Bacillati</taxon>
        <taxon>Bacillota</taxon>
        <taxon>Negativicutes</taxon>
        <taxon>Selenomonadales</taxon>
        <taxon>Sporomusaceae</taxon>
        <taxon>Sporolituus</taxon>
    </lineage>
</organism>
<feature type="domain" description="Large ribosomal subunit protein uL6 alpha-beta" evidence="9">
    <location>
        <begin position="11"/>
        <end position="82"/>
    </location>
</feature>
<dbReference type="InterPro" id="IPR002358">
    <property type="entry name" value="Ribosomal_uL6_CS"/>
</dbReference>
<dbReference type="SUPFAM" id="SSF56053">
    <property type="entry name" value="Ribosomal protein L6"/>
    <property type="match status" value="2"/>
</dbReference>
<dbReference type="GO" id="GO:0002181">
    <property type="term" value="P:cytoplasmic translation"/>
    <property type="evidence" value="ECO:0007669"/>
    <property type="project" value="TreeGrafter"/>
</dbReference>
<keyword evidence="11" id="KW-1185">Reference proteome</keyword>
<dbReference type="PANTHER" id="PTHR11655">
    <property type="entry name" value="60S/50S RIBOSOMAL PROTEIN L6/L9"/>
    <property type="match status" value="1"/>
</dbReference>
<dbReference type="EMBL" id="FNBU01000013">
    <property type="protein sequence ID" value="SDF50750.1"/>
    <property type="molecule type" value="Genomic_DNA"/>
</dbReference>
<evidence type="ECO:0000313" key="10">
    <source>
        <dbReference type="EMBL" id="SDF50750.1"/>
    </source>
</evidence>
<dbReference type="NCBIfam" id="TIGR03654">
    <property type="entry name" value="L6_bact"/>
    <property type="match status" value="1"/>
</dbReference>
<dbReference type="GO" id="GO:0022625">
    <property type="term" value="C:cytosolic large ribosomal subunit"/>
    <property type="evidence" value="ECO:0007669"/>
    <property type="project" value="UniProtKB-UniRule"/>
</dbReference>
<dbReference type="InterPro" id="IPR036789">
    <property type="entry name" value="Ribosomal_uL6-like_a/b-dom_sf"/>
</dbReference>
<evidence type="ECO:0000256" key="8">
    <source>
        <dbReference type="RuleBase" id="RU003870"/>
    </source>
</evidence>
<dbReference type="RefSeq" id="WP_093690128.1">
    <property type="nucleotide sequence ID" value="NZ_FNBU01000013.1"/>
</dbReference>
<name>A0A1G7LP15_9FIRM</name>
<keyword evidence="3 6" id="KW-0694">RNA-binding</keyword>
<protein>
    <recommendedName>
        <fullName evidence="6">Large ribosomal subunit protein uL6</fullName>
    </recommendedName>
</protein>
<dbReference type="InterPro" id="IPR019906">
    <property type="entry name" value="Ribosomal_uL6_bac-type"/>
</dbReference>
<dbReference type="GO" id="GO:0003735">
    <property type="term" value="F:structural constituent of ribosome"/>
    <property type="evidence" value="ECO:0007669"/>
    <property type="project" value="UniProtKB-UniRule"/>
</dbReference>
<dbReference type="FunFam" id="3.90.930.12:FF:000002">
    <property type="entry name" value="50S ribosomal protein L6"/>
    <property type="match status" value="1"/>
</dbReference>
<dbReference type="AlphaFoldDB" id="A0A1G7LP15"/>
<proteinExistence type="inferred from homology"/>
<dbReference type="OrthoDB" id="9805007at2"/>
<dbReference type="InterPro" id="IPR000702">
    <property type="entry name" value="Ribosomal_uL6-like"/>
</dbReference>